<proteinExistence type="predicted"/>
<dbReference type="OrthoDB" id="1932595at2759"/>
<reference evidence="4 5" key="1">
    <citation type="submission" date="2019-08" db="EMBL/GenBank/DDBJ databases">
        <title>Draft genome sequences of two oriental melons (Cucumis melo L. var makuwa).</title>
        <authorList>
            <person name="Kwon S.-Y."/>
        </authorList>
    </citation>
    <scope>NUCLEOTIDE SEQUENCE [LARGE SCALE GENOMIC DNA]</scope>
    <source>
        <strain evidence="5">cv. Chang Bougi</strain>
        <strain evidence="4">cv. SW 3</strain>
        <tissue evidence="3">Leaf</tissue>
    </source>
</reference>
<dbReference type="EMBL" id="SSTE01021196">
    <property type="protein sequence ID" value="KAA0032834.1"/>
    <property type="molecule type" value="Genomic_DNA"/>
</dbReference>
<evidence type="ECO:0000313" key="3">
    <source>
        <dbReference type="EMBL" id="TYK21206.1"/>
    </source>
</evidence>
<dbReference type="Pfam" id="PF02992">
    <property type="entry name" value="Transposase_21"/>
    <property type="match status" value="1"/>
</dbReference>
<feature type="compositionally biased region" description="Low complexity" evidence="1">
    <location>
        <begin position="408"/>
        <end position="417"/>
    </location>
</feature>
<evidence type="ECO:0000313" key="4">
    <source>
        <dbReference type="Proteomes" id="UP000321393"/>
    </source>
</evidence>
<evidence type="ECO:0008006" key="6">
    <source>
        <dbReference type="Google" id="ProtNLM"/>
    </source>
</evidence>
<organism evidence="3 5">
    <name type="scientific">Cucumis melo var. makuwa</name>
    <name type="common">Oriental melon</name>
    <dbReference type="NCBI Taxonomy" id="1194695"/>
    <lineage>
        <taxon>Eukaryota</taxon>
        <taxon>Viridiplantae</taxon>
        <taxon>Streptophyta</taxon>
        <taxon>Embryophyta</taxon>
        <taxon>Tracheophyta</taxon>
        <taxon>Spermatophyta</taxon>
        <taxon>Magnoliopsida</taxon>
        <taxon>eudicotyledons</taxon>
        <taxon>Gunneridae</taxon>
        <taxon>Pentapetalae</taxon>
        <taxon>rosids</taxon>
        <taxon>fabids</taxon>
        <taxon>Cucurbitales</taxon>
        <taxon>Cucurbitaceae</taxon>
        <taxon>Benincaseae</taxon>
        <taxon>Cucumis</taxon>
    </lineage>
</organism>
<gene>
    <name evidence="3" type="ORF">E5676_scaffold359G00110</name>
    <name evidence="2" type="ORF">E6C27_scaffold1987G00040</name>
</gene>
<dbReference type="PANTHER" id="PTHR10775:SF185">
    <property type="entry name" value="OS08G0208400 PROTEIN"/>
    <property type="match status" value="1"/>
</dbReference>
<dbReference type="PANTHER" id="PTHR10775">
    <property type="entry name" value="OS08G0208400 PROTEIN"/>
    <property type="match status" value="1"/>
</dbReference>
<dbReference type="Proteomes" id="UP000321947">
    <property type="component" value="Unassembled WGS sequence"/>
</dbReference>
<accession>A0A5D3DCB2</accession>
<evidence type="ECO:0000313" key="5">
    <source>
        <dbReference type="Proteomes" id="UP000321947"/>
    </source>
</evidence>
<feature type="region of interest" description="Disordered" evidence="1">
    <location>
        <begin position="408"/>
        <end position="428"/>
    </location>
</feature>
<dbReference type="InterPro" id="IPR004242">
    <property type="entry name" value="Transposase_21"/>
</dbReference>
<name>A0A5D3DCB2_CUCMM</name>
<dbReference type="Proteomes" id="UP000321393">
    <property type="component" value="Unassembled WGS sequence"/>
</dbReference>
<evidence type="ECO:0000313" key="2">
    <source>
        <dbReference type="EMBL" id="KAA0032834.1"/>
    </source>
</evidence>
<dbReference type="AlphaFoldDB" id="A0A5D3DCB2"/>
<evidence type="ECO:0000256" key="1">
    <source>
        <dbReference type="SAM" id="MobiDB-lite"/>
    </source>
</evidence>
<dbReference type="EMBL" id="SSTD01005839">
    <property type="protein sequence ID" value="TYK21206.1"/>
    <property type="molecule type" value="Genomic_DNA"/>
</dbReference>
<sequence length="529" mass="61326">MEERRLEDEMPRNIGIDVDEHRTNIFQDLLNEARNELYPGCSESSSLNLLVKLMHVKVLNGLSNKSFDMLLELLKVAFLMGSRLFLVHFMKQNKNFVTWTWDMRLFTRASTTVYCIGKSADLQHCPTCGEARYKEGSTDMRWHRDKRVETDDVLRHPADAEGLKHFDFEFSDFASYPRNMRLGLASDEFNSFGQMSTSYDMWHVVLLPYNLPPWKCMKEINFFMSLLIPDPRSSGMEIDVYLQPLIEELKELWTFRVHTYDSLTSQLFQLHVALLWTINDFPTYGDLSGWSTKGYQACLICMGDRSSFRIQEVDDVKNEHLNVLEIVVSHRVDDHIKDNTLCWTDVDPTIVERPVVRHVIDDFIDVVDEHTCKRRRIMSSSYPCNNFLEMDAMFLEFADDLDNLTGGLSSVGNNSGSPSQPPATLTPRRHAQSRLLELERYIVANGCISMTIAPSMEKSICPHVVRFSQAIGACVQKTFFVRFLKFVEHQMLNTFKEFRGDYHRHFKKYNDPEETCANPPNLLVGRDED</sequence>
<comment type="caution">
    <text evidence="3">The sequence shown here is derived from an EMBL/GenBank/DDBJ whole genome shotgun (WGS) entry which is preliminary data.</text>
</comment>
<protein>
    <recommendedName>
        <fullName evidence="6">CACTA en-spm transposon protein</fullName>
    </recommendedName>
</protein>